<feature type="transmembrane region" description="Helical" evidence="2">
    <location>
        <begin position="39"/>
        <end position="62"/>
    </location>
</feature>
<accession>A0A540KEN9</accession>
<feature type="compositionally biased region" description="Low complexity" evidence="1">
    <location>
        <begin position="139"/>
        <end position="148"/>
    </location>
</feature>
<feature type="transmembrane region" description="Helical" evidence="2">
    <location>
        <begin position="7"/>
        <end position="33"/>
    </location>
</feature>
<organism evidence="3 4">
    <name type="scientific">Malus baccata</name>
    <name type="common">Siberian crab apple</name>
    <name type="synonym">Pyrus baccata</name>
    <dbReference type="NCBI Taxonomy" id="106549"/>
    <lineage>
        <taxon>Eukaryota</taxon>
        <taxon>Viridiplantae</taxon>
        <taxon>Streptophyta</taxon>
        <taxon>Embryophyta</taxon>
        <taxon>Tracheophyta</taxon>
        <taxon>Spermatophyta</taxon>
        <taxon>Magnoliopsida</taxon>
        <taxon>eudicotyledons</taxon>
        <taxon>Gunneridae</taxon>
        <taxon>Pentapetalae</taxon>
        <taxon>rosids</taxon>
        <taxon>fabids</taxon>
        <taxon>Rosales</taxon>
        <taxon>Rosaceae</taxon>
        <taxon>Amygdaloideae</taxon>
        <taxon>Maleae</taxon>
        <taxon>Malus</taxon>
    </lineage>
</organism>
<reference evidence="3 4" key="1">
    <citation type="journal article" date="2019" name="G3 (Bethesda)">
        <title>Sequencing of a Wild Apple (Malus baccata) Genome Unravels the Differences Between Cultivated and Wild Apple Species Regarding Disease Resistance and Cold Tolerance.</title>
        <authorList>
            <person name="Chen X."/>
        </authorList>
    </citation>
    <scope>NUCLEOTIDE SEQUENCE [LARGE SCALE GENOMIC DNA]</scope>
    <source>
        <strain evidence="4">cv. Shandingzi</strain>
        <tissue evidence="3">Leaves</tissue>
    </source>
</reference>
<proteinExistence type="predicted"/>
<evidence type="ECO:0000313" key="4">
    <source>
        <dbReference type="Proteomes" id="UP000315295"/>
    </source>
</evidence>
<name>A0A540KEN9_MALBA</name>
<gene>
    <name evidence="3" type="ORF">C1H46_041866</name>
</gene>
<feature type="region of interest" description="Disordered" evidence="1">
    <location>
        <begin position="139"/>
        <end position="164"/>
    </location>
</feature>
<comment type="caution">
    <text evidence="3">The sequence shown here is derived from an EMBL/GenBank/DDBJ whole genome shotgun (WGS) entry which is preliminary data.</text>
</comment>
<evidence type="ECO:0000256" key="1">
    <source>
        <dbReference type="SAM" id="MobiDB-lite"/>
    </source>
</evidence>
<keyword evidence="4" id="KW-1185">Reference proteome</keyword>
<evidence type="ECO:0000256" key="2">
    <source>
        <dbReference type="SAM" id="Phobius"/>
    </source>
</evidence>
<protein>
    <submittedName>
        <fullName evidence="3">Uncharacterized protein</fullName>
    </submittedName>
</protein>
<dbReference type="PANTHER" id="PTHR34964">
    <property type="entry name" value="MEMBRANE LIPOPROTEIN-RELATED"/>
    <property type="match status" value="1"/>
</dbReference>
<dbReference type="AlphaFoldDB" id="A0A540KEN9"/>
<keyword evidence="2" id="KW-0472">Membrane</keyword>
<keyword evidence="2" id="KW-1133">Transmembrane helix</keyword>
<dbReference type="PANTHER" id="PTHR34964:SF1">
    <property type="entry name" value="MEMBRANE LIPOPROTEIN"/>
    <property type="match status" value="1"/>
</dbReference>
<sequence length="164" mass="16977">MPGAGGSFICLISCILFISIVAGGGCLLMYMILPEPQTTWLPITGVALVCLPWLFWLLTFLYRLISRGSGFRGGIGNAAAVAGGAKGTNTAASASNLRASTDLAAPSAQSPGGDTGAMVAREVELGSFKDGKRRISSLSRNSSNINVSRHSHESEMPLALSMAS</sequence>
<keyword evidence="2" id="KW-0812">Transmembrane</keyword>
<dbReference type="EMBL" id="VIEB01001384">
    <property type="protein sequence ID" value="TQD72600.1"/>
    <property type="molecule type" value="Genomic_DNA"/>
</dbReference>
<dbReference type="Proteomes" id="UP000315295">
    <property type="component" value="Unassembled WGS sequence"/>
</dbReference>
<dbReference type="STRING" id="106549.A0A540KEN9"/>
<evidence type="ECO:0000313" key="3">
    <source>
        <dbReference type="EMBL" id="TQD72600.1"/>
    </source>
</evidence>